<dbReference type="PANTHER" id="PTHR40455">
    <property type="entry name" value="ANTITOXIN HIGA"/>
    <property type="match status" value="1"/>
</dbReference>
<proteinExistence type="predicted"/>
<dbReference type="PANTHER" id="PTHR40455:SF1">
    <property type="entry name" value="ANTITOXIN HIGA"/>
    <property type="match status" value="1"/>
</dbReference>
<reference evidence="1 2" key="1">
    <citation type="submission" date="2024-03" db="EMBL/GenBank/DDBJ databases">
        <title>Aquirufa genome sequencing.</title>
        <authorList>
            <person name="Pitt A."/>
            <person name="Hahn M.W."/>
        </authorList>
    </citation>
    <scope>NUCLEOTIDE SEQUENCE [LARGE SCALE GENOMIC DNA]</scope>
    <source>
        <strain evidence="1 2">HETE-83D</strain>
    </source>
</reference>
<accession>A0ABW6DLB2</accession>
<evidence type="ECO:0000313" key="1">
    <source>
        <dbReference type="EMBL" id="MFD3408525.1"/>
    </source>
</evidence>
<keyword evidence="2" id="KW-1185">Reference proteome</keyword>
<organism evidence="1 2">
    <name type="scientific">Aquirufa esocilacus</name>
    <dbReference type="NCBI Taxonomy" id="3096513"/>
    <lineage>
        <taxon>Bacteria</taxon>
        <taxon>Pseudomonadati</taxon>
        <taxon>Bacteroidota</taxon>
        <taxon>Cytophagia</taxon>
        <taxon>Cytophagales</taxon>
        <taxon>Flectobacillaceae</taxon>
        <taxon>Aquirufa</taxon>
    </lineage>
</organism>
<sequence length="117" mass="13606">MELKIIKSDIEYQKCLDWLDNQFDKNYPVNSTEGEKIQIVLLLVKQYEDTHYAIPTPDPIEIIKLKMSEKGLRNKDFVGKIGSKGYVSAIINRHKPLTLETIRIFKKELNIPAEVFI</sequence>
<gene>
    <name evidence="1" type="ORF">SKC37_07645</name>
</gene>
<dbReference type="EMBL" id="JBBKXX010000002">
    <property type="protein sequence ID" value="MFD3408525.1"/>
    <property type="molecule type" value="Genomic_DNA"/>
</dbReference>
<evidence type="ECO:0000313" key="2">
    <source>
        <dbReference type="Proteomes" id="UP001598019"/>
    </source>
</evidence>
<protein>
    <submittedName>
        <fullName evidence="1">Transcriptional regulator</fullName>
    </submittedName>
</protein>
<dbReference type="InterPro" id="IPR039060">
    <property type="entry name" value="Antitox_HigA"/>
</dbReference>
<dbReference type="Proteomes" id="UP001598019">
    <property type="component" value="Unassembled WGS sequence"/>
</dbReference>
<comment type="caution">
    <text evidence="1">The sequence shown here is derived from an EMBL/GenBank/DDBJ whole genome shotgun (WGS) entry which is preliminary data.</text>
</comment>
<name>A0ABW6DLB2_9BACT</name>
<dbReference type="RefSeq" id="WP_377980907.1">
    <property type="nucleotide sequence ID" value="NZ_JBBKXX010000002.1"/>
</dbReference>